<dbReference type="Pfam" id="PF12705">
    <property type="entry name" value="PDDEXK_1"/>
    <property type="match status" value="1"/>
</dbReference>
<dbReference type="GO" id="GO:0005524">
    <property type="term" value="F:ATP binding"/>
    <property type="evidence" value="ECO:0007669"/>
    <property type="project" value="UniProtKB-KW"/>
</dbReference>
<dbReference type="InterPro" id="IPR003593">
    <property type="entry name" value="AAA+_ATPase"/>
</dbReference>
<dbReference type="OrthoDB" id="9757917at2"/>
<dbReference type="SMART" id="SM00382">
    <property type="entry name" value="AAA"/>
    <property type="match status" value="1"/>
</dbReference>
<keyword evidence="3" id="KW-0378">Hydrolase</keyword>
<dbReference type="Pfam" id="PF13087">
    <property type="entry name" value="AAA_12"/>
    <property type="match status" value="1"/>
</dbReference>
<keyword evidence="4" id="KW-0347">Helicase</keyword>
<sequence>MFLLPDLNEIPHLYSSPLGRVWRLEAEELGLQDTLHSHFLVRKLPASGSFLTTSAMLGLAATTESRVGRPATHWLQDKGGVYIATPSTPHQVPILESSAPLTFHDAVESWRPIALAVQHCHSKGLTHGNVNPWSVHRDRELILLDAGTWIADAPGVSQWWPQSVRRAESHLRECGTKDDVLNLARLLVWLTRPGDPEAAPSLEHLPAWAIAPLASVLNDEGHITRVSDLLKALAPAPILSESNTEATNSVLFARVSHVEDIQHPTKGPGIKFWLLHPRPEAENSATRAQGAFFYKASHGDVYNSIAHIWEGAEVNILDALEVEDSKGRVFLSAKPETLPVIEPHWPVTVTNVLKADGCVSRMLVDTREDELPNIHLIFGSLVHEFLEYTRRDPELDFYSLWEQVLPRYRVGLLAAGLGESDMEKFEEDARAHFNNIVAFARGRSRERSVENPTWTGDYVEVSRYSSIFGLEGRIDLVTEHERDGLQIVELKTGSAREEHLTQLRSYKLLWDPLVQEQKKEVSGYLLYSKDASMRSAPLEDPMRERRLLRARNALVAWHRSSARDPTIIPQYFMEVPEDCNARACRWRKETCKRQTAILGFGQVEPEPKTWKGFEPELVARAQTWWAHFNHLLEMENWVEGEELGLMLQTGRLRERIDGFRAAPGLELGGFDRASGRVNFTGDHRNIFHIGQTVIAHRNDFHGSHIVRAQVESVGPNHIELATQGMPAPEQLPRSNWILDVLPMRIGYRSAQRSIYRILDQQRPEIFEVLFRPESAQAASLMEAQDCDDTLETLDVELNADQMNAVVHGLNAPVGALIQGPPGTGKTTVIAHLAHELARQGQYVLVAAQTNTAVDTMLSRILDVGWVDFIRVGTPERHPQLAARLTARGLAADEYFSDSLGQVTPKLEQLKRRLLEAPITGVTAHRAASSDLMSIATRARGPVPWDVVIVDEATQLTEPMTLAAISRAKRFILVGDHRQLPPVVRHESLMTPFHEELSRQRLSSNAPQLDLFGAPVVQERPMELRGLDQSLFERLINAGLSYTMLREQYRMNEEIMAFSNRHFYDSELLAHPSVAKRRLEIEESSPNPILAPNNPVVFVNVEPSEVTQGRDNPDEAKASAELVDALIQAGVEPREIGVISPFRAQVHAIRKLLFERQIADVDVDTVERYQGSERDVILVSLVKTERAGEFISDARRLNVTLTRARKKLIILGYRSCLIGDPLMRALIEQDETLCVDWPQHS</sequence>
<gene>
    <name evidence="7" type="ORF">FRD01_08325</name>
</gene>
<dbReference type="Gene3D" id="3.40.50.300">
    <property type="entry name" value="P-loop containing nucleotide triphosphate hydrolases"/>
    <property type="match status" value="2"/>
</dbReference>
<evidence type="ECO:0000313" key="7">
    <source>
        <dbReference type="EMBL" id="QED27247.1"/>
    </source>
</evidence>
<dbReference type="KEGG" id="bbae:FRD01_08325"/>
<dbReference type="AlphaFoldDB" id="A0A5B8XQ76"/>
<organism evidence="7 8">
    <name type="scientific">Microvenator marinus</name>
    <dbReference type="NCBI Taxonomy" id="2600177"/>
    <lineage>
        <taxon>Bacteria</taxon>
        <taxon>Deltaproteobacteria</taxon>
        <taxon>Bradymonadales</taxon>
        <taxon>Microvenatoraceae</taxon>
        <taxon>Microvenator</taxon>
    </lineage>
</organism>
<dbReference type="InterPro" id="IPR047187">
    <property type="entry name" value="SF1_C_Upf1"/>
</dbReference>
<dbReference type="PANTHER" id="PTHR43788">
    <property type="entry name" value="DNA2/NAM7 HELICASE FAMILY MEMBER"/>
    <property type="match status" value="1"/>
</dbReference>
<dbReference type="Proteomes" id="UP000321595">
    <property type="component" value="Chromosome"/>
</dbReference>
<feature type="domain" description="AAA+ ATPase" evidence="6">
    <location>
        <begin position="811"/>
        <end position="1213"/>
    </location>
</feature>
<keyword evidence="8" id="KW-1185">Reference proteome</keyword>
<dbReference type="Gene3D" id="3.90.320.10">
    <property type="match status" value="1"/>
</dbReference>
<keyword evidence="5" id="KW-0067">ATP-binding</keyword>
<protein>
    <submittedName>
        <fullName evidence="7">AAA family ATPase</fullName>
    </submittedName>
</protein>
<dbReference type="InterPro" id="IPR041679">
    <property type="entry name" value="DNA2/NAM7-like_C"/>
</dbReference>
<dbReference type="RefSeq" id="WP_146958932.1">
    <property type="nucleotide sequence ID" value="NZ_CP042467.1"/>
</dbReference>
<dbReference type="Pfam" id="PF13086">
    <property type="entry name" value="AAA_11"/>
    <property type="match status" value="2"/>
</dbReference>
<accession>A0A5B8XQ76</accession>
<evidence type="ECO:0000256" key="2">
    <source>
        <dbReference type="ARBA" id="ARBA00022741"/>
    </source>
</evidence>
<evidence type="ECO:0000256" key="3">
    <source>
        <dbReference type="ARBA" id="ARBA00022801"/>
    </source>
</evidence>
<name>A0A5B8XQ76_9DELT</name>
<dbReference type="GO" id="GO:0016787">
    <property type="term" value="F:hydrolase activity"/>
    <property type="evidence" value="ECO:0007669"/>
    <property type="project" value="UniProtKB-KW"/>
</dbReference>
<reference evidence="7 8" key="1">
    <citation type="submission" date="2019-08" db="EMBL/GenBank/DDBJ databases">
        <authorList>
            <person name="Liang Q."/>
        </authorList>
    </citation>
    <scope>NUCLEOTIDE SEQUENCE [LARGE SCALE GENOMIC DNA]</scope>
    <source>
        <strain evidence="7 8">V1718</strain>
    </source>
</reference>
<comment type="similarity">
    <text evidence="1">Belongs to the DNA2/NAM7 helicase family.</text>
</comment>
<dbReference type="InterPro" id="IPR038726">
    <property type="entry name" value="PDDEXK_AddAB-type"/>
</dbReference>
<dbReference type="InterPro" id="IPR041677">
    <property type="entry name" value="DNA2/NAM7_AAA_11"/>
</dbReference>
<evidence type="ECO:0000259" key="6">
    <source>
        <dbReference type="SMART" id="SM00382"/>
    </source>
</evidence>
<evidence type="ECO:0000313" key="8">
    <source>
        <dbReference type="Proteomes" id="UP000321595"/>
    </source>
</evidence>
<dbReference type="CDD" id="cd18808">
    <property type="entry name" value="SF1_C_Upf1"/>
    <property type="match status" value="1"/>
</dbReference>
<dbReference type="EMBL" id="CP042467">
    <property type="protein sequence ID" value="QED27247.1"/>
    <property type="molecule type" value="Genomic_DNA"/>
</dbReference>
<dbReference type="SUPFAM" id="SSF52540">
    <property type="entry name" value="P-loop containing nucleoside triphosphate hydrolases"/>
    <property type="match status" value="1"/>
</dbReference>
<evidence type="ECO:0000256" key="4">
    <source>
        <dbReference type="ARBA" id="ARBA00022806"/>
    </source>
</evidence>
<proteinExistence type="inferred from homology"/>
<dbReference type="InterPro" id="IPR011604">
    <property type="entry name" value="PDDEXK-like_dom_sf"/>
</dbReference>
<evidence type="ECO:0000256" key="5">
    <source>
        <dbReference type="ARBA" id="ARBA00022840"/>
    </source>
</evidence>
<dbReference type="InterPro" id="IPR027417">
    <property type="entry name" value="P-loop_NTPase"/>
</dbReference>
<dbReference type="NCBIfam" id="NF040671">
    <property type="entry name" value="PLuB_AAA"/>
    <property type="match status" value="1"/>
</dbReference>
<dbReference type="GO" id="GO:0043139">
    <property type="term" value="F:5'-3' DNA helicase activity"/>
    <property type="evidence" value="ECO:0007669"/>
    <property type="project" value="TreeGrafter"/>
</dbReference>
<evidence type="ECO:0000256" key="1">
    <source>
        <dbReference type="ARBA" id="ARBA00007913"/>
    </source>
</evidence>
<dbReference type="InterPro" id="IPR050534">
    <property type="entry name" value="Coronavir_polyprotein_1ab"/>
</dbReference>
<keyword evidence="2" id="KW-0547">Nucleotide-binding</keyword>
<dbReference type="PANTHER" id="PTHR43788:SF8">
    <property type="entry name" value="DNA-BINDING PROTEIN SMUBP-2"/>
    <property type="match status" value="1"/>
</dbReference>